<comment type="similarity">
    <text evidence="1 9">Belongs to the alkaline phosphatase family.</text>
</comment>
<keyword evidence="11" id="KW-1133">Transmembrane helix</keyword>
<dbReference type="InterPro" id="IPR001952">
    <property type="entry name" value="Alkaline_phosphatase"/>
</dbReference>
<dbReference type="Gene3D" id="3.40.720.10">
    <property type="entry name" value="Alkaline Phosphatase, subunit A"/>
    <property type="match status" value="1"/>
</dbReference>
<dbReference type="Proteomes" id="UP001054925">
    <property type="component" value="Unassembled WGS sequence"/>
</dbReference>
<dbReference type="Pfam" id="PF00245">
    <property type="entry name" value="Alk_phosphatase"/>
    <property type="match status" value="1"/>
</dbReference>
<dbReference type="InterPro" id="IPR017850">
    <property type="entry name" value="Alkaline_phosphatase_core_sf"/>
</dbReference>
<evidence type="ECO:0000256" key="9">
    <source>
        <dbReference type="RuleBase" id="RU003946"/>
    </source>
</evidence>
<evidence type="ECO:0000256" key="6">
    <source>
        <dbReference type="ARBA" id="ARBA00022842"/>
    </source>
</evidence>
<feature type="compositionally biased region" description="Polar residues" evidence="10">
    <location>
        <begin position="277"/>
        <end position="294"/>
    </location>
</feature>
<keyword evidence="11" id="KW-0812">Transmembrane</keyword>
<dbReference type="GO" id="GO:0046872">
    <property type="term" value="F:metal ion binding"/>
    <property type="evidence" value="ECO:0007669"/>
    <property type="project" value="UniProtKB-KW"/>
</dbReference>
<evidence type="ECO:0000256" key="1">
    <source>
        <dbReference type="ARBA" id="ARBA00005984"/>
    </source>
</evidence>
<keyword evidence="5 8" id="KW-0862">Zinc</keyword>
<evidence type="ECO:0000256" key="11">
    <source>
        <dbReference type="SAM" id="Phobius"/>
    </source>
</evidence>
<feature type="binding site" evidence="8">
    <location>
        <position position="323"/>
    </location>
    <ligand>
        <name>Mg(2+)</name>
        <dbReference type="ChEBI" id="CHEBI:18420"/>
    </ligand>
</feature>
<dbReference type="PANTHER" id="PTHR11596">
    <property type="entry name" value="ALKALINE PHOSPHATASE"/>
    <property type="match status" value="1"/>
</dbReference>
<keyword evidence="11" id="KW-0472">Membrane</keyword>
<evidence type="ECO:0000256" key="8">
    <source>
        <dbReference type="PIRSR" id="PIRSR601952-2"/>
    </source>
</evidence>
<protein>
    <submittedName>
        <fullName evidence="13">Alkaline phosphatase</fullName>
    </submittedName>
</protein>
<feature type="binding site" evidence="8">
    <location>
        <position position="328"/>
    </location>
    <ligand>
        <name>Zn(2+)</name>
        <dbReference type="ChEBI" id="CHEBI:29105"/>
        <label>2</label>
    </ligand>
</feature>
<feature type="binding site" evidence="8">
    <location>
        <position position="373"/>
    </location>
    <ligand>
        <name>Zn(2+)</name>
        <dbReference type="ChEBI" id="CHEBI:29105"/>
        <label>2</label>
    </ligand>
</feature>
<dbReference type="SMART" id="SM00098">
    <property type="entry name" value="alkPPc"/>
    <property type="match status" value="1"/>
</dbReference>
<comment type="caution">
    <text evidence="13">The sequence shown here is derived from an EMBL/GenBank/DDBJ whole genome shotgun (WGS) entry which is preliminary data.</text>
</comment>
<comment type="cofactor">
    <cofactor evidence="8">
        <name>Zn(2+)</name>
        <dbReference type="ChEBI" id="CHEBI:29105"/>
    </cofactor>
    <text evidence="8">Binds 2 Zn(2+) ions.</text>
</comment>
<dbReference type="PANTHER" id="PTHR11596:SF5">
    <property type="entry name" value="ALKALINE PHOSPHATASE"/>
    <property type="match status" value="1"/>
</dbReference>
<feature type="binding site" evidence="8">
    <location>
        <position position="374"/>
    </location>
    <ligand>
        <name>Zn(2+)</name>
        <dbReference type="ChEBI" id="CHEBI:29105"/>
        <label>2</label>
    </ligand>
</feature>
<evidence type="ECO:0000256" key="7">
    <source>
        <dbReference type="PIRSR" id="PIRSR601952-1"/>
    </source>
</evidence>
<evidence type="ECO:0000313" key="14">
    <source>
        <dbReference type="Proteomes" id="UP001054925"/>
    </source>
</evidence>
<evidence type="ECO:0000256" key="2">
    <source>
        <dbReference type="ARBA" id="ARBA00022553"/>
    </source>
</evidence>
<sequence length="529" mass="56008">MPIFSRVLRTGTAIAAGLAISTTVVAPASAQESAGPKNIIYMIGDGMGYNHIAYNNLFESGQSKYLVDGEFGSDDIKESEGNSVQSYEDFNRLSMTSFPMGGSYDAKQAWADHDYVSQGLVTDSAAAGTAMATGSKVENGVLGMSNYGHAMENISEVAKKQGKAAGVVSSVPFSHATPAAFAAHNKNRNAYGEIAKEMFESDLDVIMGAGHPLYDDNNTLLDTPSYGYIDKPEFDALASGESDWEFMENTEQFEALANGDVTEGEKYFGIPQVASTLQQARAGDENSTPSSDPQNDVVDLPTMTTGALNVLGQDEDGFSVMIEGGAIDWTGHANQSAREIEEMQDFNASVDAAIEWVETNSNWDETLLIVTADHETGYLSGVNEPDESKWNAMEGNASSLPSHQWYSGGHTNQVVPFFFKGAGAADIQAQATNIDPVRGSYIDNTDVANLVKETWWTGTSNDDDNKEPDAPAGSSGSSNLSSSNSGLVSGLAGAGIVATIIGAIAALAQSLGVVSVDTSAIDRLIRQFM</sequence>
<evidence type="ECO:0000256" key="3">
    <source>
        <dbReference type="ARBA" id="ARBA00022723"/>
    </source>
</evidence>
<name>A0AAV5G7V0_CORAM</name>
<dbReference type="CDD" id="cd16012">
    <property type="entry name" value="ALP"/>
    <property type="match status" value="1"/>
</dbReference>
<comment type="cofactor">
    <cofactor evidence="8">
        <name>Mg(2+)</name>
        <dbReference type="ChEBI" id="CHEBI:18420"/>
    </cofactor>
    <text evidence="8">Binds 1 Mg(2+) ion.</text>
</comment>
<evidence type="ECO:0000256" key="10">
    <source>
        <dbReference type="SAM" id="MobiDB-lite"/>
    </source>
</evidence>
<keyword evidence="6 8" id="KW-0460">Magnesium</keyword>
<evidence type="ECO:0000256" key="12">
    <source>
        <dbReference type="SAM" id="SignalP"/>
    </source>
</evidence>
<keyword evidence="3 8" id="KW-0479">Metal-binding</keyword>
<keyword evidence="2" id="KW-0597">Phosphoprotein</keyword>
<dbReference type="EMBL" id="BQKK01000004">
    <property type="protein sequence ID" value="GJN43397.1"/>
    <property type="molecule type" value="Genomic_DNA"/>
</dbReference>
<evidence type="ECO:0000256" key="4">
    <source>
        <dbReference type="ARBA" id="ARBA00022801"/>
    </source>
</evidence>
<dbReference type="PROSITE" id="PS00123">
    <property type="entry name" value="ALKALINE_PHOSPHATASE"/>
    <property type="match status" value="1"/>
</dbReference>
<evidence type="ECO:0000256" key="5">
    <source>
        <dbReference type="ARBA" id="ARBA00022833"/>
    </source>
</evidence>
<feature type="binding site" evidence="8">
    <location>
        <position position="332"/>
    </location>
    <ligand>
        <name>Zn(2+)</name>
        <dbReference type="ChEBI" id="CHEBI:29105"/>
        <label>2</label>
    </ligand>
</feature>
<keyword evidence="4" id="KW-0378">Hydrolase</keyword>
<feature type="binding site" evidence="8">
    <location>
        <position position="45"/>
    </location>
    <ligand>
        <name>Mg(2+)</name>
        <dbReference type="ChEBI" id="CHEBI:18420"/>
    </ligand>
</feature>
<feature type="signal peptide" evidence="12">
    <location>
        <begin position="1"/>
        <end position="30"/>
    </location>
</feature>
<feature type="compositionally biased region" description="Low complexity" evidence="10">
    <location>
        <begin position="472"/>
        <end position="482"/>
    </location>
</feature>
<dbReference type="GO" id="GO:0004035">
    <property type="term" value="F:alkaline phosphatase activity"/>
    <property type="evidence" value="ECO:0007669"/>
    <property type="project" value="TreeGrafter"/>
</dbReference>
<reference evidence="13" key="1">
    <citation type="submission" date="2021-12" db="EMBL/GenBank/DDBJ databases">
        <title>Draft genome sequence of Corynebacterium ammoniagenes strain T-723.</title>
        <authorList>
            <person name="Matsuzawa M."/>
            <person name="Hiratani M."/>
            <person name="Abe I."/>
            <person name="Tsuji Y."/>
            <person name="Nakamura J."/>
        </authorList>
    </citation>
    <scope>NUCLEOTIDE SEQUENCE</scope>
    <source>
        <strain evidence="13">T-723</strain>
    </source>
</reference>
<gene>
    <name evidence="13" type="ORF">CAT723_18760</name>
</gene>
<feature type="transmembrane region" description="Helical" evidence="11">
    <location>
        <begin position="487"/>
        <end position="508"/>
    </location>
</feature>
<feature type="chain" id="PRO_5043596230" evidence="12">
    <location>
        <begin position="31"/>
        <end position="529"/>
    </location>
</feature>
<dbReference type="PRINTS" id="PR00113">
    <property type="entry name" value="ALKPHPHTASE"/>
</dbReference>
<dbReference type="RefSeq" id="WP_232051071.1">
    <property type="nucleotide sequence ID" value="NZ_BQKK01000004.1"/>
</dbReference>
<proteinExistence type="inferred from homology"/>
<dbReference type="InterPro" id="IPR018299">
    <property type="entry name" value="Alkaline_phosphatase_AS"/>
</dbReference>
<feature type="region of interest" description="Disordered" evidence="10">
    <location>
        <begin position="277"/>
        <end position="299"/>
    </location>
</feature>
<feature type="binding site" evidence="8">
    <location>
        <position position="45"/>
    </location>
    <ligand>
        <name>Zn(2+)</name>
        <dbReference type="ChEBI" id="CHEBI:29105"/>
        <label>2</label>
    </ligand>
</feature>
<feature type="active site" description="Phosphoserine intermediate" evidence="7">
    <location>
        <position position="124"/>
    </location>
</feature>
<organism evidence="13 14">
    <name type="scientific">Corynebacterium ammoniagenes</name>
    <name type="common">Brevibacterium ammoniagenes</name>
    <dbReference type="NCBI Taxonomy" id="1697"/>
    <lineage>
        <taxon>Bacteria</taxon>
        <taxon>Bacillati</taxon>
        <taxon>Actinomycetota</taxon>
        <taxon>Actinomycetes</taxon>
        <taxon>Mycobacteriales</taxon>
        <taxon>Corynebacteriaceae</taxon>
        <taxon>Corynebacterium</taxon>
    </lineage>
</organism>
<keyword evidence="12" id="KW-0732">Signal</keyword>
<accession>A0AAV5G7V0</accession>
<feature type="region of interest" description="Disordered" evidence="10">
    <location>
        <begin position="457"/>
        <end position="482"/>
    </location>
</feature>
<dbReference type="SUPFAM" id="SSF53649">
    <property type="entry name" value="Alkaline phosphatase-like"/>
    <property type="match status" value="1"/>
</dbReference>
<feature type="binding site" evidence="8">
    <location>
        <position position="177"/>
    </location>
    <ligand>
        <name>Mg(2+)</name>
        <dbReference type="ChEBI" id="CHEBI:18420"/>
    </ligand>
</feature>
<dbReference type="AlphaFoldDB" id="A0AAV5G7V0"/>
<feature type="binding site" evidence="8">
    <location>
        <position position="175"/>
    </location>
    <ligand>
        <name>Mg(2+)</name>
        <dbReference type="ChEBI" id="CHEBI:18420"/>
    </ligand>
</feature>
<evidence type="ECO:0000313" key="13">
    <source>
        <dbReference type="EMBL" id="GJN43397.1"/>
    </source>
</evidence>